<protein>
    <submittedName>
        <fullName evidence="6">Predicted protein</fullName>
    </submittedName>
</protein>
<proteinExistence type="inferred from homology"/>
<name>D2V339_NAEGR</name>
<dbReference type="ESTHER" id="naegr-d2v339">
    <property type="family name" value="Prolylcarboxypeptidase"/>
</dbReference>
<dbReference type="InterPro" id="IPR042269">
    <property type="entry name" value="Ser_carbopepase_S28_SKS"/>
</dbReference>
<evidence type="ECO:0000256" key="5">
    <source>
        <dbReference type="ARBA" id="ARBA00023180"/>
    </source>
</evidence>
<dbReference type="GeneID" id="8852429"/>
<dbReference type="SUPFAM" id="SSF53474">
    <property type="entry name" value="alpha/beta-Hydrolases"/>
    <property type="match status" value="1"/>
</dbReference>
<dbReference type="Proteomes" id="UP000006671">
    <property type="component" value="Unassembled WGS sequence"/>
</dbReference>
<dbReference type="Pfam" id="PF05577">
    <property type="entry name" value="Peptidase_S28"/>
    <property type="match status" value="1"/>
</dbReference>
<dbReference type="AlphaFoldDB" id="D2V339"/>
<evidence type="ECO:0000313" key="6">
    <source>
        <dbReference type="EMBL" id="EFC48565.1"/>
    </source>
</evidence>
<comment type="similarity">
    <text evidence="1">Belongs to the peptidase S28 family.</text>
</comment>
<dbReference type="KEGG" id="ngr:NAEGRDRAFT_30675"/>
<dbReference type="PANTHER" id="PTHR11010">
    <property type="entry name" value="PROTEASE S28 PRO-X CARBOXYPEPTIDASE-RELATED"/>
    <property type="match status" value="1"/>
</dbReference>
<evidence type="ECO:0000256" key="2">
    <source>
        <dbReference type="ARBA" id="ARBA00022670"/>
    </source>
</evidence>
<dbReference type="PANTHER" id="PTHR11010:SF11">
    <property type="entry name" value="THYMUS-SPECIFIC SERINE PROTEASE"/>
    <property type="match status" value="1"/>
</dbReference>
<dbReference type="eggNOG" id="KOG2182">
    <property type="taxonomic scope" value="Eukaryota"/>
</dbReference>
<keyword evidence="7" id="KW-1185">Reference proteome</keyword>
<keyword evidence="2" id="KW-0645">Protease</keyword>
<keyword evidence="5" id="KW-0325">Glycoprotein</keyword>
<dbReference type="GO" id="GO:0070008">
    <property type="term" value="F:serine-type exopeptidase activity"/>
    <property type="evidence" value="ECO:0007669"/>
    <property type="project" value="InterPro"/>
</dbReference>
<dbReference type="EMBL" id="GG738850">
    <property type="protein sequence ID" value="EFC48565.1"/>
    <property type="molecule type" value="Genomic_DNA"/>
</dbReference>
<evidence type="ECO:0000313" key="7">
    <source>
        <dbReference type="Proteomes" id="UP000006671"/>
    </source>
</evidence>
<accession>D2V339</accession>
<keyword evidence="4" id="KW-0378">Hydrolase</keyword>
<evidence type="ECO:0000256" key="1">
    <source>
        <dbReference type="ARBA" id="ARBA00011079"/>
    </source>
</evidence>
<gene>
    <name evidence="6" type="ORF">NAEGRDRAFT_30675</name>
</gene>
<evidence type="ECO:0000256" key="4">
    <source>
        <dbReference type="ARBA" id="ARBA00022801"/>
    </source>
</evidence>
<dbReference type="OMA" id="WQYCSEW"/>
<dbReference type="Gene3D" id="3.40.50.1820">
    <property type="entry name" value="alpha/beta hydrolase"/>
    <property type="match status" value="1"/>
</dbReference>
<dbReference type="VEuPathDB" id="AmoebaDB:NAEGRDRAFT_30675"/>
<dbReference type="InterPro" id="IPR029058">
    <property type="entry name" value="AB_hydrolase_fold"/>
</dbReference>
<dbReference type="InterPro" id="IPR008758">
    <property type="entry name" value="Peptidase_S28"/>
</dbReference>
<reference evidence="6 7" key="1">
    <citation type="journal article" date="2010" name="Cell">
        <title>The genome of Naegleria gruberi illuminates early eukaryotic versatility.</title>
        <authorList>
            <person name="Fritz-Laylin L.K."/>
            <person name="Prochnik S.E."/>
            <person name="Ginger M.L."/>
            <person name="Dacks J.B."/>
            <person name="Carpenter M.L."/>
            <person name="Field M.C."/>
            <person name="Kuo A."/>
            <person name="Paredez A."/>
            <person name="Chapman J."/>
            <person name="Pham J."/>
            <person name="Shu S."/>
            <person name="Neupane R."/>
            <person name="Cipriano M."/>
            <person name="Mancuso J."/>
            <person name="Tu H."/>
            <person name="Salamov A."/>
            <person name="Lindquist E."/>
            <person name="Shapiro H."/>
            <person name="Lucas S."/>
            <person name="Grigoriev I.V."/>
            <person name="Cande W.Z."/>
            <person name="Fulton C."/>
            <person name="Rokhsar D.S."/>
            <person name="Dawson S.C."/>
        </authorList>
    </citation>
    <scope>NUCLEOTIDE SEQUENCE [LARGE SCALE GENOMIC DNA]</scope>
    <source>
        <strain evidence="6 7">NEG-M</strain>
    </source>
</reference>
<dbReference type="GO" id="GO:0008239">
    <property type="term" value="F:dipeptidyl-peptidase activity"/>
    <property type="evidence" value="ECO:0007669"/>
    <property type="project" value="TreeGrafter"/>
</dbReference>
<dbReference type="InParanoid" id="D2V339"/>
<dbReference type="OrthoDB" id="1735038at2759"/>
<evidence type="ECO:0000256" key="3">
    <source>
        <dbReference type="ARBA" id="ARBA00022729"/>
    </source>
</evidence>
<dbReference type="GO" id="GO:0006508">
    <property type="term" value="P:proteolysis"/>
    <property type="evidence" value="ECO:0007669"/>
    <property type="project" value="UniProtKB-KW"/>
</dbReference>
<dbReference type="RefSeq" id="XP_002681309.1">
    <property type="nucleotide sequence ID" value="XM_002681263.1"/>
</dbReference>
<sequence>MTLFTSSNNQVLANNNNIKLAGSPKHVYQVGEPEFWFHQRIDHFNALNTDTFPQRYYKFVPEGVSASSPNHLLYICPEATCGGTPNNYVKNYAMELKATIYTLEHRFYGKSVPYKSMKTVNMANYLKTEMALADLSVFIEYIATLPSDNNTPHQFIIVGCSYPGALSAFFSMKYPHLVKGALSSSGVVNSILDFYTFDMHVQQAAGPECTALLTRATSIMEKMNPTNLLRDFQAPADMDIRDLFLLFGDIAGESVQYGYHYELCNAMKSGNTNLDEVIYQNFHNYSLNFFYKVFETSPLDYYNGAIGNDNYDPSQGANGGRSWWLQTCSELSYFNTAPPKNLPSIRSRWLDLDYFYDKCKKIFGYPIKPNTDFVNNQYGAKQLLNTTTGRTVFVNGSQDPWLRAGVDIDPKKFSFLIECNNCGHCVDLRGCPSWAQNQEINYKCVENGNEQVAKIRQQTLAIMKVWFHM</sequence>
<keyword evidence="3" id="KW-0732">Signal</keyword>
<organism evidence="7">
    <name type="scientific">Naegleria gruberi</name>
    <name type="common">Amoeba</name>
    <dbReference type="NCBI Taxonomy" id="5762"/>
    <lineage>
        <taxon>Eukaryota</taxon>
        <taxon>Discoba</taxon>
        <taxon>Heterolobosea</taxon>
        <taxon>Tetramitia</taxon>
        <taxon>Eutetramitia</taxon>
        <taxon>Vahlkampfiidae</taxon>
        <taxon>Naegleria</taxon>
    </lineage>
</organism>
<dbReference type="Gene3D" id="1.20.120.980">
    <property type="entry name" value="Serine carboxypeptidase S28, SKS domain"/>
    <property type="match status" value="1"/>
</dbReference>